<dbReference type="EMBL" id="JBEDNZ010000015">
    <property type="protein sequence ID" value="KAL0829269.1"/>
    <property type="molecule type" value="Genomic_DNA"/>
</dbReference>
<feature type="compositionally biased region" description="Basic and acidic residues" evidence="9">
    <location>
        <begin position="628"/>
        <end position="695"/>
    </location>
</feature>
<evidence type="ECO:0000256" key="8">
    <source>
        <dbReference type="ARBA" id="ARBA00023242"/>
    </source>
</evidence>
<dbReference type="Gene3D" id="4.10.1000.40">
    <property type="match status" value="1"/>
</dbReference>
<dbReference type="Gene3D" id="1.20.1390.10">
    <property type="entry name" value="PWI domain"/>
    <property type="match status" value="1"/>
</dbReference>
<accession>A0ABD0SU61</accession>
<feature type="compositionally biased region" description="Basic residues" evidence="9">
    <location>
        <begin position="127"/>
        <end position="147"/>
    </location>
</feature>
<evidence type="ECO:0000313" key="10">
    <source>
        <dbReference type="EMBL" id="KAL0829269.1"/>
    </source>
</evidence>
<feature type="region of interest" description="Disordered" evidence="9">
    <location>
        <begin position="311"/>
        <end position="430"/>
    </location>
</feature>
<evidence type="ECO:0000256" key="5">
    <source>
        <dbReference type="ARBA" id="ARBA00022737"/>
    </source>
</evidence>
<feature type="compositionally biased region" description="Polar residues" evidence="9">
    <location>
        <begin position="696"/>
        <end position="705"/>
    </location>
</feature>
<name>A0ABD0SU61_LOXSC</name>
<comment type="subcellular location">
    <subcellularLocation>
        <location evidence="1">Nucleus</location>
    </subcellularLocation>
</comment>
<feature type="compositionally biased region" description="Basic and acidic residues" evidence="9">
    <location>
        <begin position="86"/>
        <end position="126"/>
    </location>
</feature>
<feature type="compositionally biased region" description="Basic and acidic residues" evidence="9">
    <location>
        <begin position="357"/>
        <end position="399"/>
    </location>
</feature>
<evidence type="ECO:0000256" key="7">
    <source>
        <dbReference type="ARBA" id="ARBA00022833"/>
    </source>
</evidence>
<dbReference type="GO" id="GO:0005634">
    <property type="term" value="C:nucleus"/>
    <property type="evidence" value="ECO:0007669"/>
    <property type="project" value="UniProtKB-SubCell"/>
</dbReference>
<dbReference type="Pfam" id="PF14608">
    <property type="entry name" value="zf-CCCH_2"/>
    <property type="match status" value="4"/>
</dbReference>
<feature type="region of interest" description="Disordered" evidence="9">
    <location>
        <begin position="213"/>
        <end position="257"/>
    </location>
</feature>
<comment type="caution">
    <text evidence="10">The sequence shown here is derived from an EMBL/GenBank/DDBJ whole genome shotgun (WGS) entry which is preliminary data.</text>
</comment>
<proteinExistence type="inferred from homology"/>
<keyword evidence="7" id="KW-0862">Zinc</keyword>
<comment type="similarity">
    <text evidence="2">Belongs to the ZC3H14 family.</text>
</comment>
<evidence type="ECO:0000256" key="1">
    <source>
        <dbReference type="ARBA" id="ARBA00004123"/>
    </source>
</evidence>
<dbReference type="PANTHER" id="PTHR14738:SF29">
    <property type="entry name" value="ZINC FINGER CCCH DOMAIN-CONTAINING PROTEIN 14"/>
    <property type="match status" value="1"/>
</dbReference>
<keyword evidence="5" id="KW-0677">Repeat</keyword>
<evidence type="ECO:0000256" key="9">
    <source>
        <dbReference type="SAM" id="MobiDB-lite"/>
    </source>
</evidence>
<evidence type="ECO:0000313" key="11">
    <source>
        <dbReference type="Proteomes" id="UP001549921"/>
    </source>
</evidence>
<keyword evidence="4" id="KW-0479">Metal-binding</keyword>
<dbReference type="Gene3D" id="4.10.1000.30">
    <property type="match status" value="1"/>
</dbReference>
<dbReference type="InterPro" id="IPR040366">
    <property type="entry name" value="Nab2/ZC3H14"/>
</dbReference>
<evidence type="ECO:0000256" key="6">
    <source>
        <dbReference type="ARBA" id="ARBA00022771"/>
    </source>
</evidence>
<evidence type="ECO:0000256" key="2">
    <source>
        <dbReference type="ARBA" id="ARBA00008423"/>
    </source>
</evidence>
<dbReference type="PANTHER" id="PTHR14738">
    <property type="entry name" value="ZINC FINGER CCCH DOMAIN-CONTAINING PROTEIN 14"/>
    <property type="match status" value="1"/>
</dbReference>
<feature type="region of interest" description="Disordered" evidence="9">
    <location>
        <begin position="84"/>
        <end position="151"/>
    </location>
</feature>
<protein>
    <recommendedName>
        <fullName evidence="3">Zinc finger CCCH domain-containing protein 14</fullName>
    </recommendedName>
</protein>
<sequence length="922" mass="104163">MDVVGSEIGQKMRSAIKAKLTELGCYVDDELPDYVMVMVANKRTRAQMEDDLQLFLGDNTELFVNWLHQVLKKLQEVTVTAPLKTAEQEKGKERSASKERKSKDKKEKSKSKKSDLKKAKKKEKEKLHRKKEEKKEKKSKKKSKHHDIIRPNIPPLLMNIEKESEPSITDVFAGQILKSHGITLESLKEDKVAKNLEEKVIIKEPKRPILPIIDPATISSQPDPDLISIHSENTADSQEKVQRASVSSQEAAKEDQIKEINEIEAKIQGLKQKLAEQLDSMSEDEDFLNIRTEAEELMNDFAEDVFQEISQQAPVSTPPLEIRKSPSPPKEIPTKQAEIPKAIETLPQIELNLPKRPVRERLGAREEPKRVPEVVDKRMEHKADSPERFTPEPRPEFHTKTKSVKSRLSDPPEKITCVSDDSSDKSESSLKRVTSKVSVLENRSRSCASVVRVRPRPRVSAPASSLLLRAVADAHKSLLSIPPKVDSEPQKVKRGIVLPMRRVGDPNIVIQVPAERPQVDSQDDNISLEMDSDEEKRVISELERDEYVPKSLTMKIKNTDYVPSRRNEGRTASRRDDTLVIETINIHNPTVDKDKNTQFIVTMDGFNPNAFLAKKLMTEGLLEDEDTADKPKDKEASIKEKDASKETVTKVKPQESTLKEKSQETTKSKESKPKEKETPEKSEEKTKESPKKRLSSESTESNTQVVIKIEDAKDTKEKINKTEKTVEKRKSDQSLKQDEKSPPVKKRKTPIVFDVDKKEKEVVKERERTESVGSDNHVIVTTATNSHKYDALPPLSQTDRKPVWCRAFPLCRYGAACAFQHPRCKFAAACTRRGCVYSHAPQALSPVSPTPVISSHVVPAANYKSITAGSLPSMCKYYPSCSNPVCTFFHPKACRYGAACLNKLECNFYHADLPAAKWRYPA</sequence>
<feature type="compositionally biased region" description="Basic and acidic residues" evidence="9">
    <location>
        <begin position="708"/>
        <end position="742"/>
    </location>
</feature>
<gene>
    <name evidence="10" type="ORF">ABMA28_004086</name>
</gene>
<dbReference type="GO" id="GO:0008270">
    <property type="term" value="F:zinc ion binding"/>
    <property type="evidence" value="ECO:0007669"/>
    <property type="project" value="UniProtKB-KW"/>
</dbReference>
<evidence type="ECO:0000256" key="3">
    <source>
        <dbReference type="ARBA" id="ARBA00015071"/>
    </source>
</evidence>
<evidence type="ECO:0000256" key="4">
    <source>
        <dbReference type="ARBA" id="ARBA00022723"/>
    </source>
</evidence>
<keyword evidence="8" id="KW-0539">Nucleus</keyword>
<feature type="region of interest" description="Disordered" evidence="9">
    <location>
        <begin position="624"/>
        <end position="747"/>
    </location>
</feature>
<reference evidence="10 11" key="1">
    <citation type="submission" date="2024-06" db="EMBL/GenBank/DDBJ databases">
        <title>A chromosome-level genome assembly of beet webworm, Loxostege sticticalis.</title>
        <authorList>
            <person name="Zhang Y."/>
        </authorList>
    </citation>
    <scope>NUCLEOTIDE SEQUENCE [LARGE SCALE GENOMIC DNA]</scope>
    <source>
        <strain evidence="10">AQ028</strain>
        <tissue evidence="10">Male pupae</tissue>
    </source>
</reference>
<organism evidence="10 11">
    <name type="scientific">Loxostege sticticalis</name>
    <name type="common">Beet webworm moth</name>
    <dbReference type="NCBI Taxonomy" id="481309"/>
    <lineage>
        <taxon>Eukaryota</taxon>
        <taxon>Metazoa</taxon>
        <taxon>Ecdysozoa</taxon>
        <taxon>Arthropoda</taxon>
        <taxon>Hexapoda</taxon>
        <taxon>Insecta</taxon>
        <taxon>Pterygota</taxon>
        <taxon>Neoptera</taxon>
        <taxon>Endopterygota</taxon>
        <taxon>Lepidoptera</taxon>
        <taxon>Glossata</taxon>
        <taxon>Ditrysia</taxon>
        <taxon>Pyraloidea</taxon>
        <taxon>Crambidae</taxon>
        <taxon>Pyraustinae</taxon>
        <taxon>Loxostege</taxon>
    </lineage>
</organism>
<keyword evidence="6" id="KW-0863">Zinc-finger</keyword>
<dbReference type="Proteomes" id="UP001549921">
    <property type="component" value="Unassembled WGS sequence"/>
</dbReference>
<dbReference type="AlphaFoldDB" id="A0ABD0SU61"/>